<accession>A0A369ATG7</accession>
<dbReference type="PANTHER" id="PTHR43693">
    <property type="entry name" value="PROTEIN PHOSPHATASE CHEZ"/>
    <property type="match status" value="1"/>
</dbReference>
<dbReference type="GO" id="GO:0006935">
    <property type="term" value="P:chemotaxis"/>
    <property type="evidence" value="ECO:0007669"/>
    <property type="project" value="UniProtKB-KW"/>
</dbReference>
<dbReference type="InterPro" id="IPR028976">
    <property type="entry name" value="CheC-like_sf"/>
</dbReference>
<dbReference type="Proteomes" id="UP000521358">
    <property type="component" value="Unassembled WGS sequence"/>
</dbReference>
<dbReference type="EMBL" id="NGJX01000011">
    <property type="protein sequence ID" value="RSU00783.1"/>
    <property type="molecule type" value="Genomic_DNA"/>
</dbReference>
<dbReference type="Proteomes" id="UP000288197">
    <property type="component" value="Unassembled WGS sequence"/>
</dbReference>
<dbReference type="EMBL" id="JAAVMB010000010">
    <property type="protein sequence ID" value="NKC68308.1"/>
    <property type="molecule type" value="Genomic_DNA"/>
</dbReference>
<dbReference type="AlphaFoldDB" id="A0A369ATG7"/>
<dbReference type="OrthoDB" id="9812187at2"/>
<feature type="domain" description="Chemotaxis phosphatase CheX-like" evidence="4">
    <location>
        <begin position="64"/>
        <end position="139"/>
    </location>
</feature>
<evidence type="ECO:0000313" key="5">
    <source>
        <dbReference type="EMBL" id="NKC68308.1"/>
    </source>
</evidence>
<evidence type="ECO:0000259" key="4">
    <source>
        <dbReference type="Pfam" id="PF13690"/>
    </source>
</evidence>
<keyword evidence="7" id="KW-1185">Reference proteome</keyword>
<dbReference type="RefSeq" id="WP_114290177.1">
    <property type="nucleotide sequence ID" value="NZ_CP122523.1"/>
</dbReference>
<comment type="caution">
    <text evidence="6">The sequence shown here is derived from an EMBL/GenBank/DDBJ whole genome shotgun (WGS) entry which is preliminary data.</text>
</comment>
<dbReference type="InterPro" id="IPR050992">
    <property type="entry name" value="CheZ_family_phosphatases"/>
</dbReference>
<evidence type="ECO:0000256" key="1">
    <source>
        <dbReference type="ARBA" id="ARBA00022500"/>
    </source>
</evidence>
<reference evidence="6 7" key="1">
    <citation type="submission" date="2017-05" db="EMBL/GenBank/DDBJ databases">
        <title>Vagococcus spp. assemblies.</title>
        <authorList>
            <person name="Gulvik C.A."/>
        </authorList>
    </citation>
    <scope>NUCLEOTIDE SEQUENCE [LARGE SCALE GENOMIC DNA]</scope>
    <source>
        <strain evidence="6 7">NCFB 2497</strain>
    </source>
</reference>
<dbReference type="Gene3D" id="3.40.1550.10">
    <property type="entry name" value="CheC-like"/>
    <property type="match status" value="1"/>
</dbReference>
<evidence type="ECO:0000313" key="6">
    <source>
        <dbReference type="EMBL" id="RSU00783.1"/>
    </source>
</evidence>
<keyword evidence="1" id="KW-0145">Chemotaxis</keyword>
<evidence type="ECO:0000313" key="7">
    <source>
        <dbReference type="Proteomes" id="UP000288197"/>
    </source>
</evidence>
<evidence type="ECO:0000256" key="2">
    <source>
        <dbReference type="ARBA" id="ARBA00022801"/>
    </source>
</evidence>
<dbReference type="GO" id="GO:0016787">
    <property type="term" value="F:hydrolase activity"/>
    <property type="evidence" value="ECO:0007669"/>
    <property type="project" value="UniProtKB-KW"/>
</dbReference>
<reference evidence="5 8" key="2">
    <citation type="submission" date="2020-03" db="EMBL/GenBank/DDBJ databases">
        <title>Bacterial samples isolated from urine from healthy bovine heifers (Gyr breed).</title>
        <authorList>
            <person name="Giannattasio-Ferraz S."/>
            <person name="Maskeri L."/>
            <person name="Penido A."/>
            <person name="Barbosa-Stancioli E.F."/>
            <person name="Putonti C."/>
        </authorList>
    </citation>
    <scope>NUCLEOTIDE SEQUENCE [LARGE SCALE GENOMIC DNA]</scope>
    <source>
        <strain evidence="5 8">UFMG-H7</strain>
    </source>
</reference>
<dbReference type="InterPro" id="IPR007597">
    <property type="entry name" value="CheC"/>
</dbReference>
<feature type="domain" description="CheC-like protein" evidence="3">
    <location>
        <begin position="9"/>
        <end position="41"/>
    </location>
</feature>
<evidence type="ECO:0000313" key="8">
    <source>
        <dbReference type="Proteomes" id="UP000521358"/>
    </source>
</evidence>
<dbReference type="InterPro" id="IPR028051">
    <property type="entry name" value="CheX-like_dom"/>
</dbReference>
<dbReference type="CDD" id="cd17909">
    <property type="entry name" value="CheC_ClassI"/>
    <property type="match status" value="1"/>
</dbReference>
<keyword evidence="2" id="KW-0378">Hydrolase</keyword>
<dbReference type="Pfam" id="PF04509">
    <property type="entry name" value="CheC"/>
    <property type="match status" value="1"/>
</dbReference>
<dbReference type="PANTHER" id="PTHR43693:SF1">
    <property type="entry name" value="PROTEIN PHOSPHATASE CHEZ"/>
    <property type="match status" value="1"/>
</dbReference>
<sequence length="198" mass="22264">MIDKYLPLQIDAMKELVNIGGGHAATSISSLINTKVDMIVPLIEIMEYEELYARIMSEDKIVYSVTTQILGNGGGVFLFALPEESANQISQMMLLNSMEKTQELIESSIKELVNIIVNSFLNAISELLNIRLMSSIPNLTIDMFGSIISSLYMAYDQYDEEVLIIKNEFFYSGNQMDAYLYFIPETGVLEKLFKAIGL</sequence>
<gene>
    <name evidence="6" type="ORF">CBF32_10435</name>
    <name evidence="5" type="ORF">HED35_09420</name>
</gene>
<protein>
    <submittedName>
        <fullName evidence="6">Chemotaxis protein CheC</fullName>
    </submittedName>
</protein>
<name>A0A369ATG7_9ENTE</name>
<proteinExistence type="predicted"/>
<organism evidence="6 7">
    <name type="scientific">Vagococcus fluvialis</name>
    <dbReference type="NCBI Taxonomy" id="2738"/>
    <lineage>
        <taxon>Bacteria</taxon>
        <taxon>Bacillati</taxon>
        <taxon>Bacillota</taxon>
        <taxon>Bacilli</taxon>
        <taxon>Lactobacillales</taxon>
        <taxon>Enterococcaceae</taxon>
        <taxon>Vagococcus</taxon>
    </lineage>
</organism>
<dbReference type="Pfam" id="PF13690">
    <property type="entry name" value="CheX"/>
    <property type="match status" value="1"/>
</dbReference>
<dbReference type="GeneID" id="63147081"/>
<evidence type="ECO:0000259" key="3">
    <source>
        <dbReference type="Pfam" id="PF04509"/>
    </source>
</evidence>
<dbReference type="SUPFAM" id="SSF103039">
    <property type="entry name" value="CheC-like"/>
    <property type="match status" value="1"/>
</dbReference>